<name>A0ABD2QM84_9PLAT</name>
<evidence type="ECO:0000313" key="1">
    <source>
        <dbReference type="EMBL" id="KAL3320648.1"/>
    </source>
</evidence>
<accession>A0ABD2QM84</accession>
<proteinExistence type="predicted"/>
<organism evidence="1 2">
    <name type="scientific">Cichlidogyrus casuarinus</name>
    <dbReference type="NCBI Taxonomy" id="1844966"/>
    <lineage>
        <taxon>Eukaryota</taxon>
        <taxon>Metazoa</taxon>
        <taxon>Spiralia</taxon>
        <taxon>Lophotrochozoa</taxon>
        <taxon>Platyhelminthes</taxon>
        <taxon>Monogenea</taxon>
        <taxon>Monopisthocotylea</taxon>
        <taxon>Dactylogyridea</taxon>
        <taxon>Ancyrocephalidae</taxon>
        <taxon>Cichlidogyrus</taxon>
    </lineage>
</organism>
<keyword evidence="2" id="KW-1185">Reference proteome</keyword>
<reference evidence="1 2" key="1">
    <citation type="submission" date="2024-11" db="EMBL/GenBank/DDBJ databases">
        <title>Adaptive evolution of stress response genes in parasites aligns with host niche diversity.</title>
        <authorList>
            <person name="Hahn C."/>
            <person name="Resl P."/>
        </authorList>
    </citation>
    <scope>NUCLEOTIDE SEQUENCE [LARGE SCALE GENOMIC DNA]</scope>
    <source>
        <strain evidence="1">EGGRZ-B1_66</strain>
        <tissue evidence="1">Body</tissue>
    </source>
</reference>
<evidence type="ECO:0000313" key="2">
    <source>
        <dbReference type="Proteomes" id="UP001626550"/>
    </source>
</evidence>
<dbReference type="AlphaFoldDB" id="A0ABD2QM84"/>
<sequence>MTTPIVMNQGQLEMPVQEGSRVTSSLNTHAGHKRAFTVGAFSDDQLSDLNNFPQLAGVVYVISANLNGNHENIATKIVDRLAGISDEYASNDIDWL</sequence>
<comment type="caution">
    <text evidence="1">The sequence shown here is derived from an EMBL/GenBank/DDBJ whole genome shotgun (WGS) entry which is preliminary data.</text>
</comment>
<dbReference type="EMBL" id="JBJKFK010000039">
    <property type="protein sequence ID" value="KAL3320648.1"/>
    <property type="molecule type" value="Genomic_DNA"/>
</dbReference>
<protein>
    <submittedName>
        <fullName evidence="1">Uncharacterized protein</fullName>
    </submittedName>
</protein>
<dbReference type="Proteomes" id="UP001626550">
    <property type="component" value="Unassembled WGS sequence"/>
</dbReference>
<gene>
    <name evidence="1" type="ORF">Ciccas_000685</name>
</gene>